<evidence type="ECO:0000256" key="6">
    <source>
        <dbReference type="SAM" id="MobiDB-lite"/>
    </source>
</evidence>
<dbReference type="GO" id="GO:0030282">
    <property type="term" value="P:bone mineralization"/>
    <property type="evidence" value="ECO:0007669"/>
    <property type="project" value="InterPro"/>
</dbReference>
<dbReference type="GO" id="GO:0005179">
    <property type="term" value="F:hormone activity"/>
    <property type="evidence" value="ECO:0007669"/>
    <property type="project" value="UniProtKB-KW"/>
</dbReference>
<organism evidence="7 8">
    <name type="scientific">Scyliorhinus torazame</name>
    <name type="common">Cloudy catshark</name>
    <name type="synonym">Catulus torazame</name>
    <dbReference type="NCBI Taxonomy" id="75743"/>
    <lineage>
        <taxon>Eukaryota</taxon>
        <taxon>Metazoa</taxon>
        <taxon>Chordata</taxon>
        <taxon>Craniata</taxon>
        <taxon>Vertebrata</taxon>
        <taxon>Chondrichthyes</taxon>
        <taxon>Elasmobranchii</taxon>
        <taxon>Galeomorphii</taxon>
        <taxon>Galeoidea</taxon>
        <taxon>Carcharhiniformes</taxon>
        <taxon>Scyliorhinidae</taxon>
        <taxon>Scyliorhinus</taxon>
    </lineage>
</organism>
<comment type="subcellular location">
    <subcellularLocation>
        <location evidence="1">Secreted</location>
    </subcellularLocation>
</comment>
<proteinExistence type="inferred from homology"/>
<dbReference type="Pfam" id="PF01279">
    <property type="entry name" value="Parathyroid"/>
    <property type="match status" value="1"/>
</dbReference>
<feature type="region of interest" description="Disordered" evidence="6">
    <location>
        <begin position="159"/>
        <end position="242"/>
    </location>
</feature>
<feature type="compositionally biased region" description="Basic and acidic residues" evidence="6">
    <location>
        <begin position="169"/>
        <end position="189"/>
    </location>
</feature>
<dbReference type="AlphaFoldDB" id="A0A401PGG2"/>
<name>A0A401PGG2_SCYTO</name>
<gene>
    <name evidence="7" type="ORF">scyTo_0009061</name>
</gene>
<feature type="compositionally biased region" description="Low complexity" evidence="6">
    <location>
        <begin position="190"/>
        <end position="199"/>
    </location>
</feature>
<dbReference type="SMART" id="SM00087">
    <property type="entry name" value="PTH"/>
    <property type="match status" value="1"/>
</dbReference>
<evidence type="ECO:0000256" key="4">
    <source>
        <dbReference type="ARBA" id="ARBA00022685"/>
    </source>
</evidence>
<comment type="similarity">
    <text evidence="2">Belongs to the parathyroid hormone family.</text>
</comment>
<evidence type="ECO:0000313" key="7">
    <source>
        <dbReference type="EMBL" id="GCB72213.1"/>
    </source>
</evidence>
<evidence type="ECO:0000256" key="3">
    <source>
        <dbReference type="ARBA" id="ARBA00022525"/>
    </source>
</evidence>
<sequence length="270" mass="30789">MTLPKRRFAPCDVMEKVLIKGKSSAPPAERVDIGAGACARTRIAHFRIRLEPFWVKFPFRGELLDNTESSRDLANSASRCLAEQSEMWSSRRWFRQLNWAILLFCCSVPANSKPLDGLSTIQKRSVSEHQFMHDRSRAMQELQRRIWLHNVIGELHTAEGGRAARQRAAGRDSPELARQEERQEEESRQEQPAQSAQSPGGEELQAARTLRRFRGEGPGQPSPVPAAPHRHPGPLVEPRRQPVDRTFRQVCYPGKTEKKYFAVFCICDHN</sequence>
<dbReference type="GO" id="GO:0005576">
    <property type="term" value="C:extracellular region"/>
    <property type="evidence" value="ECO:0007669"/>
    <property type="project" value="UniProtKB-SubCell"/>
</dbReference>
<protein>
    <recommendedName>
        <fullName evidence="9">Parathyroid hormone</fullName>
    </recommendedName>
</protein>
<evidence type="ECO:0000256" key="1">
    <source>
        <dbReference type="ARBA" id="ARBA00004613"/>
    </source>
</evidence>
<keyword evidence="4" id="KW-0165">Cleavage on pair of basic residues</keyword>
<comment type="caution">
    <text evidence="7">The sequence shown here is derived from an EMBL/GenBank/DDBJ whole genome shotgun (WGS) entry which is preliminary data.</text>
</comment>
<evidence type="ECO:0000256" key="5">
    <source>
        <dbReference type="ARBA" id="ARBA00022702"/>
    </source>
</evidence>
<dbReference type="InterPro" id="IPR003626">
    <property type="entry name" value="PTH-rel"/>
</dbReference>
<keyword evidence="5" id="KW-0372">Hormone</keyword>
<dbReference type="PANTHER" id="PTHR17223">
    <property type="entry name" value="PARATHYROID HORMONE-RELATED"/>
    <property type="match status" value="1"/>
</dbReference>
<dbReference type="PANTHER" id="PTHR17223:SF0">
    <property type="entry name" value="PARATHYROID HORMONE-RELATED PROTEIN"/>
    <property type="match status" value="1"/>
</dbReference>
<dbReference type="Proteomes" id="UP000288216">
    <property type="component" value="Unassembled WGS sequence"/>
</dbReference>
<evidence type="ECO:0000256" key="2">
    <source>
        <dbReference type="ARBA" id="ARBA00006307"/>
    </source>
</evidence>
<dbReference type="OrthoDB" id="9892514at2759"/>
<accession>A0A401PGG2</accession>
<dbReference type="STRING" id="75743.A0A401PGG2"/>
<evidence type="ECO:0008006" key="9">
    <source>
        <dbReference type="Google" id="ProtNLM"/>
    </source>
</evidence>
<evidence type="ECO:0000313" key="8">
    <source>
        <dbReference type="Proteomes" id="UP000288216"/>
    </source>
</evidence>
<dbReference type="InterPro" id="IPR001415">
    <property type="entry name" value="PTH/PTH-rel"/>
</dbReference>
<keyword evidence="3" id="KW-0964">Secreted</keyword>
<dbReference type="EMBL" id="BFAA01003605">
    <property type="protein sequence ID" value="GCB72213.1"/>
    <property type="molecule type" value="Genomic_DNA"/>
</dbReference>
<keyword evidence="8" id="KW-1185">Reference proteome</keyword>
<reference evidence="7 8" key="1">
    <citation type="journal article" date="2018" name="Nat. Ecol. Evol.">
        <title>Shark genomes provide insights into elasmobranch evolution and the origin of vertebrates.</title>
        <authorList>
            <person name="Hara Y"/>
            <person name="Yamaguchi K"/>
            <person name="Onimaru K"/>
            <person name="Kadota M"/>
            <person name="Koyanagi M"/>
            <person name="Keeley SD"/>
            <person name="Tatsumi K"/>
            <person name="Tanaka K"/>
            <person name="Motone F"/>
            <person name="Kageyama Y"/>
            <person name="Nozu R"/>
            <person name="Adachi N"/>
            <person name="Nishimura O"/>
            <person name="Nakagawa R"/>
            <person name="Tanegashima C"/>
            <person name="Kiyatake I"/>
            <person name="Matsumoto R"/>
            <person name="Murakumo K"/>
            <person name="Nishida K"/>
            <person name="Terakita A"/>
            <person name="Kuratani S"/>
            <person name="Sato K"/>
            <person name="Hyodo S Kuraku.S."/>
        </authorList>
    </citation>
    <scope>NUCLEOTIDE SEQUENCE [LARGE SCALE GENOMIC DNA]</scope>
</reference>